<organism evidence="1">
    <name type="scientific">Culex pipiens</name>
    <name type="common">House mosquito</name>
    <dbReference type="NCBI Taxonomy" id="7175"/>
    <lineage>
        <taxon>Eukaryota</taxon>
        <taxon>Metazoa</taxon>
        <taxon>Ecdysozoa</taxon>
        <taxon>Arthropoda</taxon>
        <taxon>Hexapoda</taxon>
        <taxon>Insecta</taxon>
        <taxon>Pterygota</taxon>
        <taxon>Neoptera</taxon>
        <taxon>Endopterygota</taxon>
        <taxon>Diptera</taxon>
        <taxon>Nematocera</taxon>
        <taxon>Culicoidea</taxon>
        <taxon>Culicidae</taxon>
        <taxon>Culicinae</taxon>
        <taxon>Culicini</taxon>
        <taxon>Culex</taxon>
        <taxon>Culex</taxon>
    </lineage>
</organism>
<evidence type="ECO:0000313" key="1">
    <source>
        <dbReference type="EMBL" id="CAG6458665.1"/>
    </source>
</evidence>
<dbReference type="AlphaFoldDB" id="A0A8D8AN69"/>
<sequence length="131" mass="14947">MHCDQMMWMLPEHERKKRQGVTHSRAHTATRVLCNLFLWREPTIDEATGTRFSDCNGGDSHQPFKTRSFNQKLQFACQIIQRKLFPNDDGAFRLDLLLVPPGTVLVVTLCVCNQCTNANANTLFCCENECA</sequence>
<name>A0A8D8AN69_CULPI</name>
<dbReference type="EMBL" id="HBUE01035770">
    <property type="protein sequence ID" value="CAG6458665.1"/>
    <property type="molecule type" value="Transcribed_RNA"/>
</dbReference>
<proteinExistence type="predicted"/>
<accession>A0A8D8AN69</accession>
<reference evidence="1" key="1">
    <citation type="submission" date="2021-05" db="EMBL/GenBank/DDBJ databases">
        <authorList>
            <person name="Alioto T."/>
            <person name="Alioto T."/>
            <person name="Gomez Garrido J."/>
        </authorList>
    </citation>
    <scope>NUCLEOTIDE SEQUENCE</scope>
</reference>
<protein>
    <submittedName>
        <fullName evidence="1">(northern house mosquito) hypothetical protein</fullName>
    </submittedName>
</protein>